<feature type="domain" description="DUF5703" evidence="2">
    <location>
        <begin position="92"/>
        <end position="368"/>
    </location>
</feature>
<evidence type="ECO:0000259" key="2">
    <source>
        <dbReference type="Pfam" id="PF18961"/>
    </source>
</evidence>
<dbReference type="Gene3D" id="2.70.98.50">
    <property type="entry name" value="putative glycoside hydrolase family protein from bacillus halodurans"/>
    <property type="match status" value="1"/>
</dbReference>
<comment type="caution">
    <text evidence="4">The sequence shown here is derived from an EMBL/GenBank/DDBJ whole genome shotgun (WGS) entry which is preliminary data.</text>
</comment>
<proteinExistence type="predicted"/>
<evidence type="ECO:0000313" key="5">
    <source>
        <dbReference type="Proteomes" id="UP000320811"/>
    </source>
</evidence>
<reference evidence="4 5" key="1">
    <citation type="submission" date="2019-06" db="EMBL/GenBank/DDBJ databases">
        <title>Sorghum-associated microbial communities from plants grown in Nebraska, USA.</title>
        <authorList>
            <person name="Schachtman D."/>
        </authorList>
    </citation>
    <scope>NUCLEOTIDE SEQUENCE [LARGE SCALE GENOMIC DNA]</scope>
    <source>
        <strain evidence="4 5">1209</strain>
    </source>
</reference>
<dbReference type="GO" id="GO:0005975">
    <property type="term" value="P:carbohydrate metabolic process"/>
    <property type="evidence" value="ECO:0007669"/>
    <property type="project" value="InterPro"/>
</dbReference>
<feature type="transmembrane region" description="Helical" evidence="1">
    <location>
        <begin position="21"/>
        <end position="41"/>
    </location>
</feature>
<dbReference type="AlphaFoldDB" id="A0A561PU28"/>
<organism evidence="4 5">
    <name type="scientific">Chitinophaga polysaccharea</name>
    <dbReference type="NCBI Taxonomy" id="1293035"/>
    <lineage>
        <taxon>Bacteria</taxon>
        <taxon>Pseudomonadati</taxon>
        <taxon>Bacteroidota</taxon>
        <taxon>Chitinophagia</taxon>
        <taxon>Chitinophagales</taxon>
        <taxon>Chitinophagaceae</taxon>
        <taxon>Chitinophaga</taxon>
    </lineage>
</organism>
<evidence type="ECO:0000259" key="3">
    <source>
        <dbReference type="Pfam" id="PF22124"/>
    </source>
</evidence>
<dbReference type="InterPro" id="IPR054363">
    <property type="entry name" value="GH95_cat"/>
</dbReference>
<dbReference type="EMBL" id="VIWO01000003">
    <property type="protein sequence ID" value="TWF41625.1"/>
    <property type="molecule type" value="Genomic_DNA"/>
</dbReference>
<keyword evidence="5" id="KW-1185">Reference proteome</keyword>
<dbReference type="GO" id="GO:0004560">
    <property type="term" value="F:alpha-L-fucosidase activity"/>
    <property type="evidence" value="ECO:0007669"/>
    <property type="project" value="TreeGrafter"/>
</dbReference>
<dbReference type="Pfam" id="PF18961">
    <property type="entry name" value="DUF5703_N"/>
    <property type="match status" value="1"/>
</dbReference>
<evidence type="ECO:0000313" key="4">
    <source>
        <dbReference type="EMBL" id="TWF41625.1"/>
    </source>
</evidence>
<evidence type="ECO:0000256" key="1">
    <source>
        <dbReference type="SAM" id="Phobius"/>
    </source>
</evidence>
<keyword evidence="1" id="KW-0812">Transmembrane</keyword>
<dbReference type="PANTHER" id="PTHR31084:SF0">
    <property type="entry name" value="ALPHA-L-FUCOSIDASE 2"/>
    <property type="match status" value="1"/>
</dbReference>
<gene>
    <name evidence="4" type="ORF">FHW36_103429</name>
</gene>
<dbReference type="Pfam" id="PF22124">
    <property type="entry name" value="Glyco_hydro_95_cat"/>
    <property type="match status" value="1"/>
</dbReference>
<dbReference type="PANTHER" id="PTHR31084">
    <property type="entry name" value="ALPHA-L-FUCOSIDASE 2"/>
    <property type="match status" value="1"/>
</dbReference>
<accession>A0A561PU28</accession>
<keyword evidence="1" id="KW-1133">Transmembrane helix</keyword>
<name>A0A561PU28_9BACT</name>
<sequence>MIDCALKTMKAEEAQKKMPGVSIRVGLLTITLLAVHFTDFVNCARFSWLRRRIQIYCVMKNIRITTVLLSCLLNTLIVYAQKTTLEDYNIRWNTPGINSQGSMPIGNGDIGANVWVEANGDLSFYVSKTDAWDDLGRLVKLGKVRVSVTPNPFNEKDFLQELKLPEGEILVSYGGTEIKCWIDANHPVMQVDVKSSKPVNVRVTYENWREERTVLTGNEGWSVWGLGNRQMSGDCSKVIYAEADSLMLNNTETIIAFHHNVNSIWKNNMEIQALSAVAAQSPDPLLHRNFGLLIDASGMRNIADTVLVSDNAANSFRVNIFPFTQTGEVAAWIQTLLARAKSIKAIPASRREVAHKAWWAGFWNRSYIFLTAKDSVNRTEAETVTRGYILQRFMNAGSGRGGSPIKFNGSIFTADTYHRNDEYHGLNADFRRWGGCYWWQNTRLPYWSLLASGDFDLMAPLFSMYMKALPLRKAATTKYYGHSGAFFPETMNFWGTYADGDYGCNRENIADGYVKNPYVRYYWQSGLELSLMMLDYYSFTQDDQFAKDTLVPFVSEILTFYDQHWKRGSDGKILFDPAMSLETFHTAVNPLPEIVGITVVAGKMLRLPEQLANKERKTKWAKLIADLPALPIRMLGNDTLLAPAHSYSNKANSENPEMYAIFPYRMFRVGKPGIEMARRTFAAAAHKENGGWQQNAIQSAYLGLAENARKMIVESFSKWDSNFRFPAFWGPNYDWTPDQDHGSVASLALQRMLLQYGDDDVQLLPAWPREWNARFKIAGPGKKVYKGTVEDGRLKLEGKK</sequence>
<keyword evidence="1" id="KW-0472">Membrane</keyword>
<dbReference type="SUPFAM" id="SSF48208">
    <property type="entry name" value="Six-hairpin glycosidases"/>
    <property type="match status" value="1"/>
</dbReference>
<dbReference type="Gene3D" id="1.50.10.10">
    <property type="match status" value="1"/>
</dbReference>
<protein>
    <submittedName>
        <fullName evidence="4">Uncharacterized protein</fullName>
    </submittedName>
</protein>
<dbReference type="InterPro" id="IPR008928">
    <property type="entry name" value="6-hairpin_glycosidase_sf"/>
</dbReference>
<feature type="domain" description="Glycosyl hydrolase family 95 catalytic" evidence="3">
    <location>
        <begin position="433"/>
        <end position="694"/>
    </location>
</feature>
<dbReference type="Proteomes" id="UP000320811">
    <property type="component" value="Unassembled WGS sequence"/>
</dbReference>
<dbReference type="InterPro" id="IPR012341">
    <property type="entry name" value="6hp_glycosidase-like_sf"/>
</dbReference>
<dbReference type="InterPro" id="IPR043757">
    <property type="entry name" value="DUF5703_N"/>
</dbReference>